<dbReference type="SUPFAM" id="SSF159941">
    <property type="entry name" value="MM3350-like"/>
    <property type="match status" value="1"/>
</dbReference>
<dbReference type="KEGG" id="afx:JZ786_00080"/>
<gene>
    <name evidence="2" type="ORF">JZ786_00080</name>
</gene>
<protein>
    <recommendedName>
        <fullName evidence="1">Plasmid pRiA4b Orf3-like domain-containing protein</fullName>
    </recommendedName>
</protein>
<keyword evidence="3" id="KW-1185">Reference proteome</keyword>
<feature type="domain" description="Plasmid pRiA4b Orf3-like" evidence="1">
    <location>
        <begin position="31"/>
        <end position="147"/>
    </location>
</feature>
<dbReference type="RefSeq" id="WP_206656856.1">
    <property type="nucleotide sequence ID" value="NZ_CP071182.1"/>
</dbReference>
<dbReference type="EMBL" id="CP071182">
    <property type="protein sequence ID" value="QSO47509.1"/>
    <property type="molecule type" value="Genomic_DNA"/>
</dbReference>
<evidence type="ECO:0000313" key="3">
    <source>
        <dbReference type="Proteomes" id="UP000663505"/>
    </source>
</evidence>
<accession>A0A9X7Z618</accession>
<dbReference type="Proteomes" id="UP000663505">
    <property type="component" value="Chromosome"/>
</dbReference>
<organism evidence="2 3">
    <name type="scientific">Alicyclobacillus mengziensis</name>
    <dbReference type="NCBI Taxonomy" id="2931921"/>
    <lineage>
        <taxon>Bacteria</taxon>
        <taxon>Bacillati</taxon>
        <taxon>Bacillota</taxon>
        <taxon>Bacilli</taxon>
        <taxon>Bacillales</taxon>
        <taxon>Alicyclobacillaceae</taxon>
        <taxon>Alicyclobacillus</taxon>
    </lineage>
</organism>
<dbReference type="InterPro" id="IPR012912">
    <property type="entry name" value="Plasmid_pRiA4b_Orf3-like"/>
</dbReference>
<name>A0A9X7Z618_9BACL</name>
<dbReference type="InterPro" id="IPR024047">
    <property type="entry name" value="MM3350-like_sf"/>
</dbReference>
<dbReference type="AlphaFoldDB" id="A0A9X7Z618"/>
<reference evidence="2 3" key="1">
    <citation type="submission" date="2021-02" db="EMBL/GenBank/DDBJ databases">
        <title>Alicyclobacillus curvatus sp. nov. and Alicyclobacillus mengziensis sp. nov., two acidophilic bacteria isolated from acid mine drainage.</title>
        <authorList>
            <person name="Huang Y."/>
        </authorList>
    </citation>
    <scope>NUCLEOTIDE SEQUENCE [LARGE SCALE GENOMIC DNA]</scope>
    <source>
        <strain evidence="2 3">S30H14</strain>
    </source>
</reference>
<dbReference type="Gene3D" id="3.10.290.30">
    <property type="entry name" value="MM3350-like"/>
    <property type="match status" value="1"/>
</dbReference>
<sequence length="173" mass="19958">MKQMKAAKGTTVLKFKVTQSDWQAHVRGYPYRVIEILANQSLNDLALAILDSFSFVNDHMYGFYDNLRSWPGAKERYELFKDDPDMAADPWLDTSAKSVKQTAVETAFDVNKKKLLFLFDYGDEWRFIVQRMGEATPELGAKYPRLVLSYGDALSQYPWFDEEDDEVEDDGEA</sequence>
<proteinExistence type="predicted"/>
<evidence type="ECO:0000259" key="1">
    <source>
        <dbReference type="Pfam" id="PF07929"/>
    </source>
</evidence>
<dbReference type="Pfam" id="PF07929">
    <property type="entry name" value="PRiA4_ORF3"/>
    <property type="match status" value="1"/>
</dbReference>
<evidence type="ECO:0000313" key="2">
    <source>
        <dbReference type="EMBL" id="QSO47509.1"/>
    </source>
</evidence>